<proteinExistence type="predicted"/>
<evidence type="ECO:0000313" key="2">
    <source>
        <dbReference type="Proteomes" id="UP000793456"/>
    </source>
</evidence>
<reference evidence="1" key="1">
    <citation type="submission" date="2018-11" db="EMBL/GenBank/DDBJ databases">
        <title>The sequence and de novo assembly of Larimichthys crocea genome using PacBio and Hi-C technologies.</title>
        <authorList>
            <person name="Xu P."/>
            <person name="Chen B."/>
            <person name="Zhou Z."/>
            <person name="Ke Q."/>
            <person name="Wu Y."/>
            <person name="Bai H."/>
            <person name="Pu F."/>
        </authorList>
    </citation>
    <scope>NUCLEOTIDE SEQUENCE</scope>
    <source>
        <tissue evidence="1">Muscle</tissue>
    </source>
</reference>
<protein>
    <submittedName>
        <fullName evidence="1">Uncharacterized protein</fullName>
    </submittedName>
</protein>
<dbReference type="Proteomes" id="UP000793456">
    <property type="component" value="Chromosome XXII"/>
</dbReference>
<sequence>MSMFACSHRADGAEQEESASVCEYVLQFTVKFEASFSNEFQELLIRLENLYKLSLKHRHNLAEVVSVQAYLCSATTPLTWVGGASLEYVQDDAQDLAEHLVIHGHCLTSTDHKELSSLFNLGQESSRWAMDRRVALAMANLDIPQNWNVLGSQSGDEHTLRESPLHLAVRWGLYWLAELLLCQPGGLMAVSLPNEEGVTPLQLAQDSRQHRAPGAAHPPTQPSSNTSSRSVPGVGRPVPLAKVLS</sequence>
<name>A0ACD3Q8B3_LARCR</name>
<dbReference type="EMBL" id="CM011695">
    <property type="protein sequence ID" value="TMS03189.1"/>
    <property type="molecule type" value="Genomic_DNA"/>
</dbReference>
<evidence type="ECO:0000313" key="1">
    <source>
        <dbReference type="EMBL" id="TMS03189.1"/>
    </source>
</evidence>
<gene>
    <name evidence="1" type="ORF">E3U43_000078</name>
</gene>
<comment type="caution">
    <text evidence="1">The sequence shown here is derived from an EMBL/GenBank/DDBJ whole genome shotgun (WGS) entry which is preliminary data.</text>
</comment>
<accession>A0ACD3Q8B3</accession>
<keyword evidence="2" id="KW-1185">Reference proteome</keyword>
<organism evidence="1 2">
    <name type="scientific">Larimichthys crocea</name>
    <name type="common">Large yellow croaker</name>
    <name type="synonym">Pseudosciaena crocea</name>
    <dbReference type="NCBI Taxonomy" id="215358"/>
    <lineage>
        <taxon>Eukaryota</taxon>
        <taxon>Metazoa</taxon>
        <taxon>Chordata</taxon>
        <taxon>Craniata</taxon>
        <taxon>Vertebrata</taxon>
        <taxon>Euteleostomi</taxon>
        <taxon>Actinopterygii</taxon>
        <taxon>Neopterygii</taxon>
        <taxon>Teleostei</taxon>
        <taxon>Neoteleostei</taxon>
        <taxon>Acanthomorphata</taxon>
        <taxon>Eupercaria</taxon>
        <taxon>Sciaenidae</taxon>
        <taxon>Larimichthys</taxon>
    </lineage>
</organism>